<dbReference type="GO" id="GO:0046872">
    <property type="term" value="F:metal ion binding"/>
    <property type="evidence" value="ECO:0007669"/>
    <property type="project" value="UniProtKB-KW"/>
</dbReference>
<dbReference type="Pfam" id="PF09261">
    <property type="entry name" value="Alpha-mann_mid"/>
    <property type="match status" value="1"/>
</dbReference>
<feature type="non-terminal residue" evidence="12">
    <location>
        <position position="496"/>
    </location>
</feature>
<evidence type="ECO:0000256" key="6">
    <source>
        <dbReference type="ARBA" id="ARBA00023295"/>
    </source>
</evidence>
<accession>A0AAV5ULI0</accession>
<dbReference type="Pfam" id="PF07748">
    <property type="entry name" value="Glyco_hydro_38C"/>
    <property type="match status" value="1"/>
</dbReference>
<evidence type="ECO:0000256" key="1">
    <source>
        <dbReference type="ARBA" id="ARBA00001947"/>
    </source>
</evidence>
<evidence type="ECO:0000256" key="8">
    <source>
        <dbReference type="ARBA" id="ARBA00066412"/>
    </source>
</evidence>
<protein>
    <recommendedName>
        <fullName evidence="8">mannosyl-oligosaccharide 1,3-1,6-alpha-mannosidase</fullName>
        <ecNumber evidence="8">3.2.1.114</ecNumber>
    </recommendedName>
    <alternativeName>
        <fullName evidence="9">Mannosyl-oligosaccharide 1,3-1,6-alpha-mannosidase</fullName>
    </alternativeName>
</protein>
<dbReference type="GO" id="GO:0030246">
    <property type="term" value="F:carbohydrate binding"/>
    <property type="evidence" value="ECO:0007669"/>
    <property type="project" value="InterPro"/>
</dbReference>
<comment type="similarity">
    <text evidence="2">Belongs to the glycosyl hydrolase 38 family.</text>
</comment>
<dbReference type="InterPro" id="IPR011013">
    <property type="entry name" value="Gal_mutarotase_sf_dom"/>
</dbReference>
<comment type="cofactor">
    <cofactor evidence="1">
        <name>Zn(2+)</name>
        <dbReference type="ChEBI" id="CHEBI:29105"/>
    </cofactor>
</comment>
<evidence type="ECO:0000259" key="11">
    <source>
        <dbReference type="SMART" id="SM00872"/>
    </source>
</evidence>
<dbReference type="InterPro" id="IPR015341">
    <property type="entry name" value="Glyco_hydro_38_cen"/>
</dbReference>
<gene>
    <name evidence="12" type="ORF">PENTCL1PPCAC_28963</name>
</gene>
<dbReference type="GO" id="GO:0006013">
    <property type="term" value="P:mannose metabolic process"/>
    <property type="evidence" value="ECO:0007669"/>
    <property type="project" value="InterPro"/>
</dbReference>
<comment type="function">
    <text evidence="7">Catalyzes the first committed step in the biosynthesis of complex N-glycans. It controls conversion of high mannose to complex N-glycans; the final hydrolytic step in the N-glycan maturation pathway.</text>
</comment>
<dbReference type="Gene3D" id="2.70.98.30">
    <property type="entry name" value="Golgi alpha-mannosidase II, domain 4"/>
    <property type="match status" value="1"/>
</dbReference>
<keyword evidence="13" id="KW-1185">Reference proteome</keyword>
<keyword evidence="3" id="KW-0479">Metal-binding</keyword>
<evidence type="ECO:0000256" key="5">
    <source>
        <dbReference type="ARBA" id="ARBA00022833"/>
    </source>
</evidence>
<dbReference type="Gene3D" id="1.20.1270.50">
    <property type="entry name" value="Glycoside hydrolase family 38, central domain"/>
    <property type="match status" value="1"/>
</dbReference>
<dbReference type="GO" id="GO:0006491">
    <property type="term" value="P:N-glycan processing"/>
    <property type="evidence" value="ECO:0007669"/>
    <property type="project" value="TreeGrafter"/>
</dbReference>
<evidence type="ECO:0000313" key="12">
    <source>
        <dbReference type="EMBL" id="GMT06789.1"/>
    </source>
</evidence>
<dbReference type="InterPro" id="IPR050843">
    <property type="entry name" value="Glycosyl_Hydrlase_38"/>
</dbReference>
<evidence type="ECO:0000256" key="3">
    <source>
        <dbReference type="ARBA" id="ARBA00022723"/>
    </source>
</evidence>
<dbReference type="Proteomes" id="UP001432027">
    <property type="component" value="Unassembled WGS sequence"/>
</dbReference>
<dbReference type="InterPro" id="IPR037094">
    <property type="entry name" value="Glyco_hydro_38_cen_sf"/>
</dbReference>
<dbReference type="GO" id="GO:0000139">
    <property type="term" value="C:Golgi membrane"/>
    <property type="evidence" value="ECO:0007669"/>
    <property type="project" value="TreeGrafter"/>
</dbReference>
<keyword evidence="5" id="KW-0862">Zinc</keyword>
<evidence type="ECO:0000313" key="13">
    <source>
        <dbReference type="Proteomes" id="UP001432027"/>
    </source>
</evidence>
<reference evidence="12" key="1">
    <citation type="submission" date="2023-10" db="EMBL/GenBank/DDBJ databases">
        <title>Genome assembly of Pristionchus species.</title>
        <authorList>
            <person name="Yoshida K."/>
            <person name="Sommer R.J."/>
        </authorList>
    </citation>
    <scope>NUCLEOTIDE SEQUENCE</scope>
    <source>
        <strain evidence="12">RS0144</strain>
    </source>
</reference>
<dbReference type="PANTHER" id="PTHR11607:SF71">
    <property type="entry name" value="ALPHA-MANNOSIDASE"/>
    <property type="match status" value="1"/>
</dbReference>
<feature type="non-terminal residue" evidence="12">
    <location>
        <position position="1"/>
    </location>
</feature>
<sequence>LSFGTFSDYFNELESWYRKHKIEPPSITFDFFPYMCEKGDYWTGYYTTRPFYKKQSRQTHHLIRTADILSAEAGLTDAYERLNQARRILALFQHHHAITGTSRIHVMQDYSQQLFDAGNIAKSVIEESIRKLANKDEKTKMVRYEFSMNEPIEKTLLTVEKGIPIHISLYNSLPYIRHSVVSLLVTTEKCSVFDSDGEEVEAQIVPALVHGTWRKDGVLISFRVSLPHLSSRVYTIHHSESSSQTSVVHLSSPNVDNLKEQLPIIFTITPISSTTITLANGDLSTTHDAGSGMMKSAKSSTMGVVSLGLGVRQFIHSRGGAYVLREHGKDMNVSMTSVLFVCGPVQSSAHSLGSIVQHSTTVRNLPGVPSDQVHVSVRVESNQHNTEMVWAVQSEGDDSSSFYTDSVGFQMLRRKSYSTLTTPANYYPMPTAAILEDSMKRITIVSDVPHGVMGTGRMGLKVMIDRMLNQDDGKGLGQGFDSYPTDLLPIEMHFTI</sequence>
<dbReference type="PANTHER" id="PTHR11607">
    <property type="entry name" value="ALPHA-MANNOSIDASE"/>
    <property type="match status" value="1"/>
</dbReference>
<dbReference type="GO" id="GO:0004572">
    <property type="term" value="F:mannosyl-oligosaccharide 1,3-1,6-alpha-mannosidase activity"/>
    <property type="evidence" value="ECO:0007669"/>
    <property type="project" value="UniProtKB-EC"/>
</dbReference>
<dbReference type="FunFam" id="1.20.1270.50:FF:000001">
    <property type="entry name" value="Alpha-mannosidase"/>
    <property type="match status" value="1"/>
</dbReference>
<dbReference type="InterPro" id="IPR028995">
    <property type="entry name" value="Glyco_hydro_57/38_cen_sf"/>
</dbReference>
<dbReference type="SUPFAM" id="SSF74650">
    <property type="entry name" value="Galactose mutarotase-like"/>
    <property type="match status" value="1"/>
</dbReference>
<comment type="catalytic activity">
    <reaction evidence="10">
        <text>N(4)-{beta-D-GlcNAc-(1-&gt;2)-alpha-D-Man-(1-&gt;3)-[alpha-D-Man-(1-&gt;3)-[alpha-D-Man-(1-&gt;6)]-alpha-D-Man-(1-&gt;6)]-beta-D-Man-(1-&gt;4)-beta-D-GlcNAc-(1-&gt;4)-beta-D-GlcNAc}-L-asparaginyl-[protein] + 2 H2O = 2 alpha-D-mannopyranose + an N(4)-{beta-D-GlcNAc-(1-&gt;2)-alpha-D-Man-(1-&gt;3)-[alpha-D-Man-(1-&gt;6)]-beta-D-Man-(1-&gt;4)-beta-D-GlcNAc-(1-&gt;4)-beta-D-GlcNAc}-L-asparaginyl-[protein]</text>
        <dbReference type="Rhea" id="RHEA:56052"/>
        <dbReference type="Rhea" id="RHEA-COMP:14368"/>
        <dbReference type="Rhea" id="RHEA-COMP:14369"/>
        <dbReference type="ChEBI" id="CHEBI:15377"/>
        <dbReference type="ChEBI" id="CHEBI:28729"/>
        <dbReference type="ChEBI" id="CHEBI:60615"/>
        <dbReference type="ChEBI" id="CHEBI:60625"/>
        <dbReference type="EC" id="3.2.1.114"/>
    </reaction>
</comment>
<dbReference type="SMART" id="SM00872">
    <property type="entry name" value="Alpha-mann_mid"/>
    <property type="match status" value="1"/>
</dbReference>
<evidence type="ECO:0000256" key="4">
    <source>
        <dbReference type="ARBA" id="ARBA00022801"/>
    </source>
</evidence>
<evidence type="ECO:0000256" key="9">
    <source>
        <dbReference type="ARBA" id="ARBA00083602"/>
    </source>
</evidence>
<feature type="domain" description="Glycoside hydrolase family 38 central" evidence="11">
    <location>
        <begin position="40"/>
        <end position="114"/>
    </location>
</feature>
<keyword evidence="6" id="KW-0326">Glycosidase</keyword>
<evidence type="ECO:0000256" key="10">
    <source>
        <dbReference type="ARBA" id="ARBA00093232"/>
    </source>
</evidence>
<organism evidence="12 13">
    <name type="scientific">Pristionchus entomophagus</name>
    <dbReference type="NCBI Taxonomy" id="358040"/>
    <lineage>
        <taxon>Eukaryota</taxon>
        <taxon>Metazoa</taxon>
        <taxon>Ecdysozoa</taxon>
        <taxon>Nematoda</taxon>
        <taxon>Chromadorea</taxon>
        <taxon>Rhabditida</taxon>
        <taxon>Rhabditina</taxon>
        <taxon>Diplogasteromorpha</taxon>
        <taxon>Diplogasteroidea</taxon>
        <taxon>Neodiplogasteridae</taxon>
        <taxon>Pristionchus</taxon>
    </lineage>
</organism>
<dbReference type="InterPro" id="IPR011682">
    <property type="entry name" value="Glyco_hydro_38_C"/>
</dbReference>
<proteinExistence type="inferred from homology"/>
<name>A0AAV5ULI0_9BILA</name>
<keyword evidence="4" id="KW-0378">Hydrolase</keyword>
<dbReference type="SUPFAM" id="SSF88688">
    <property type="entry name" value="Families 57/38 glycoside transferase middle domain"/>
    <property type="match status" value="1"/>
</dbReference>
<evidence type="ECO:0000256" key="7">
    <source>
        <dbReference type="ARBA" id="ARBA00059516"/>
    </source>
</evidence>
<evidence type="ECO:0000256" key="2">
    <source>
        <dbReference type="ARBA" id="ARBA00009792"/>
    </source>
</evidence>
<dbReference type="InterPro" id="IPR013780">
    <property type="entry name" value="Glyco_hydro_b"/>
</dbReference>
<comment type="caution">
    <text evidence="12">The sequence shown here is derived from an EMBL/GenBank/DDBJ whole genome shotgun (WGS) entry which is preliminary data.</text>
</comment>
<dbReference type="EMBL" id="BTSX01000006">
    <property type="protein sequence ID" value="GMT06789.1"/>
    <property type="molecule type" value="Genomic_DNA"/>
</dbReference>
<dbReference type="EC" id="3.2.1.114" evidence="8"/>
<dbReference type="AlphaFoldDB" id="A0AAV5ULI0"/>
<dbReference type="Gene3D" id="2.60.40.1180">
    <property type="entry name" value="Golgi alpha-mannosidase II"/>
    <property type="match status" value="1"/>
</dbReference>